<protein>
    <submittedName>
        <fullName evidence="1">Uncharacterized protein</fullName>
    </submittedName>
</protein>
<organism evidence="1 2">
    <name type="scientific">Elstera cyanobacteriorum</name>
    <dbReference type="NCBI Taxonomy" id="2022747"/>
    <lineage>
        <taxon>Bacteria</taxon>
        <taxon>Pseudomonadati</taxon>
        <taxon>Pseudomonadota</taxon>
        <taxon>Alphaproteobacteria</taxon>
        <taxon>Rhodospirillales</taxon>
        <taxon>Rhodospirillaceae</taxon>
        <taxon>Elstera</taxon>
    </lineage>
</organism>
<name>A0A255XMQ0_9PROT</name>
<dbReference type="AlphaFoldDB" id="A0A255XMQ0"/>
<comment type="caution">
    <text evidence="1">The sequence shown here is derived from an EMBL/GenBank/DDBJ whole genome shotgun (WGS) entry which is preliminary data.</text>
</comment>
<gene>
    <name evidence="1" type="ORF">CHR90_12065</name>
</gene>
<dbReference type="RefSeq" id="WP_094409277.1">
    <property type="nucleotide sequence ID" value="NZ_BMJZ01000002.1"/>
</dbReference>
<proteinExistence type="predicted"/>
<evidence type="ECO:0000313" key="1">
    <source>
        <dbReference type="EMBL" id="OYQ17715.1"/>
    </source>
</evidence>
<keyword evidence="2" id="KW-1185">Reference proteome</keyword>
<reference evidence="1 2" key="1">
    <citation type="submission" date="2017-07" db="EMBL/GenBank/DDBJ databases">
        <title>Elstera cyanobacteriorum sp. nov., a novel bacterium isolated from cyanobacterial aggregates in a eutrophic lake.</title>
        <authorList>
            <person name="Cai H."/>
        </authorList>
    </citation>
    <scope>NUCLEOTIDE SEQUENCE [LARGE SCALE GENOMIC DNA]</scope>
    <source>
        <strain evidence="1 2">TH019</strain>
    </source>
</reference>
<sequence>MSYALSRRFGWIYVDAPRDTAAFIAAYLRKVDPVWAGPAHGAPCPLGAFWSAINKVRVLGPAPIIDAIRAVQVMEGAADFFTVPTPSMREALLDAVDMVLLPMLDGIVVQDAKFLAEAAIEAFGLDAEGKDRIQRRMEVVAV</sequence>
<accession>A0A255XMQ0</accession>
<dbReference type="EMBL" id="NOXS01000033">
    <property type="protein sequence ID" value="OYQ17715.1"/>
    <property type="molecule type" value="Genomic_DNA"/>
</dbReference>
<dbReference type="Proteomes" id="UP000216361">
    <property type="component" value="Unassembled WGS sequence"/>
</dbReference>
<evidence type="ECO:0000313" key="2">
    <source>
        <dbReference type="Proteomes" id="UP000216361"/>
    </source>
</evidence>